<feature type="region of interest" description="Disordered" evidence="6">
    <location>
        <begin position="359"/>
        <end position="389"/>
    </location>
</feature>
<keyword evidence="5" id="KW-0325">Glycoprotein</keyword>
<feature type="compositionally biased region" description="Low complexity" evidence="6">
    <location>
        <begin position="365"/>
        <end position="383"/>
    </location>
</feature>
<evidence type="ECO:0000256" key="5">
    <source>
        <dbReference type="ARBA" id="ARBA00023180"/>
    </source>
</evidence>
<evidence type="ECO:0000256" key="4">
    <source>
        <dbReference type="ARBA" id="ARBA00022801"/>
    </source>
</evidence>
<dbReference type="GO" id="GO:0006508">
    <property type="term" value="P:proteolysis"/>
    <property type="evidence" value="ECO:0007669"/>
    <property type="project" value="UniProtKB-KW"/>
</dbReference>
<reference evidence="8 9" key="2">
    <citation type="submission" date="2015-05" db="EMBL/GenBank/DDBJ databases">
        <title>Distinctive expansion of gene families associated with plant cell wall degradation and secondary metabolism in the genomes of grapevine trunk pathogens.</title>
        <authorList>
            <person name="Lawrence D.P."/>
            <person name="Travadon R."/>
            <person name="Rolshausen P.E."/>
            <person name="Baumgartner K."/>
        </authorList>
    </citation>
    <scope>NUCLEOTIDE SEQUENCE [LARGE SCALE GENOMIC DNA]</scope>
    <source>
        <strain evidence="8">DS831</strain>
    </source>
</reference>
<protein>
    <submittedName>
        <fullName evidence="8">Putative serine family</fullName>
    </submittedName>
</protein>
<keyword evidence="2" id="KW-0645">Protease</keyword>
<dbReference type="GO" id="GO:0008239">
    <property type="term" value="F:dipeptidyl-peptidase activity"/>
    <property type="evidence" value="ECO:0007669"/>
    <property type="project" value="TreeGrafter"/>
</dbReference>
<evidence type="ECO:0000256" key="2">
    <source>
        <dbReference type="ARBA" id="ARBA00022670"/>
    </source>
</evidence>
<organism evidence="8 9">
    <name type="scientific">Diplodia seriata</name>
    <dbReference type="NCBI Taxonomy" id="420778"/>
    <lineage>
        <taxon>Eukaryota</taxon>
        <taxon>Fungi</taxon>
        <taxon>Dikarya</taxon>
        <taxon>Ascomycota</taxon>
        <taxon>Pezizomycotina</taxon>
        <taxon>Dothideomycetes</taxon>
        <taxon>Dothideomycetes incertae sedis</taxon>
        <taxon>Botryosphaeriales</taxon>
        <taxon>Botryosphaeriaceae</taxon>
        <taxon>Diplodia</taxon>
    </lineage>
</organism>
<dbReference type="Gene3D" id="3.40.50.1820">
    <property type="entry name" value="alpha/beta hydrolase"/>
    <property type="match status" value="2"/>
</dbReference>
<proteinExistence type="inferred from homology"/>
<reference evidence="8 9" key="1">
    <citation type="submission" date="2015-03" db="EMBL/GenBank/DDBJ databases">
        <authorList>
            <person name="Morales-Cruz A."/>
            <person name="Amrine K.C."/>
            <person name="Cantu D."/>
        </authorList>
    </citation>
    <scope>NUCLEOTIDE SEQUENCE [LARGE SCALE GENOMIC DNA]</scope>
    <source>
        <strain evidence="8">DS831</strain>
    </source>
</reference>
<dbReference type="Pfam" id="PF05577">
    <property type="entry name" value="Peptidase_S28"/>
    <property type="match status" value="2"/>
</dbReference>
<dbReference type="InterPro" id="IPR029058">
    <property type="entry name" value="AB_hydrolase_fold"/>
</dbReference>
<sequence length="568" mass="62518">MVATSGLTWSLLLLAASTCTEALSLHHKKFDRQVQRVDKDYLRSRGILPPRQLNESDPTVDQWVTLPLDHFGSDERTFDNRYWISTSGYEGAGSPVFIYDNGEGAGDSSTIEYGWFKDMVDSFGGIGISWEHRYYGESISFNISTDTDPEDMKFLTVEQALADVAAFASNFSHPDYSDVDLTPASTPWVFVGGSYPGIRAALMRELYPDIIYAAYASSAPVEARVNMSSYFDPIWDGLHAYGYGNCSQDVRAALLHMDELLADDESAAAVKQQFLGRNAEKNSNGDFAYALSTVWFGWQNGGPQGTIAAFCDYLETRETANGTNITAGEHGWAPKMGAGWVAQRWAEWPLLAGMVSEDCEGNVVPPSSSPMSRRSDNSTTSDGDSSDDSAPVCDLSLLTLSTEPDDISWTWQYCTQWGFLHAANVGPRQLTSAYNDLDYQMSICRAQFPAAAASGLLPEWPAVEQLNALTGGWEMRPSNTFWTGGEFDPWRTLSPLSDDLEDAPMPYLTQTAPACGVSTSADELFGFLLPDSQHCYDFDTTPTAVRAQKYFTKALKGWLECFEPSGGY</sequence>
<dbReference type="PANTHER" id="PTHR11010:SF109">
    <property type="entry name" value="PEPTIDASE, FAMILY S28, PUTATIVE (AFU_ORTHOLOGUE AFUA_4G03790)-RELATED"/>
    <property type="match status" value="1"/>
</dbReference>
<dbReference type="Proteomes" id="UP000034182">
    <property type="component" value="Unassembled WGS sequence"/>
</dbReference>
<accession>A0A0G2EVZ8</accession>
<name>A0A0G2EVZ8_9PEZI</name>
<evidence type="ECO:0000256" key="7">
    <source>
        <dbReference type="SAM" id="SignalP"/>
    </source>
</evidence>
<dbReference type="AlphaFoldDB" id="A0A0G2EVZ8"/>
<comment type="similarity">
    <text evidence="1">Belongs to the peptidase S28 family.</text>
</comment>
<dbReference type="EMBL" id="LAQI01000032">
    <property type="protein sequence ID" value="KKY26359.1"/>
    <property type="molecule type" value="Genomic_DNA"/>
</dbReference>
<keyword evidence="3 7" id="KW-0732">Signal</keyword>
<gene>
    <name evidence="8" type="ORF">UCDDS831_g01434</name>
</gene>
<dbReference type="SUPFAM" id="SSF53474">
    <property type="entry name" value="alpha/beta-Hydrolases"/>
    <property type="match status" value="1"/>
</dbReference>
<feature type="chain" id="PRO_5002543774" evidence="7">
    <location>
        <begin position="23"/>
        <end position="568"/>
    </location>
</feature>
<evidence type="ECO:0000256" key="1">
    <source>
        <dbReference type="ARBA" id="ARBA00011079"/>
    </source>
</evidence>
<evidence type="ECO:0000313" key="8">
    <source>
        <dbReference type="EMBL" id="KKY26359.1"/>
    </source>
</evidence>
<comment type="caution">
    <text evidence="8">The sequence shown here is derived from an EMBL/GenBank/DDBJ whole genome shotgun (WGS) entry which is preliminary data.</text>
</comment>
<dbReference type="PANTHER" id="PTHR11010">
    <property type="entry name" value="PROTEASE S28 PRO-X CARBOXYPEPTIDASE-RELATED"/>
    <property type="match status" value="1"/>
</dbReference>
<evidence type="ECO:0000256" key="6">
    <source>
        <dbReference type="SAM" id="MobiDB-lite"/>
    </source>
</evidence>
<dbReference type="GO" id="GO:0070008">
    <property type="term" value="F:serine-type exopeptidase activity"/>
    <property type="evidence" value="ECO:0007669"/>
    <property type="project" value="InterPro"/>
</dbReference>
<keyword evidence="4" id="KW-0378">Hydrolase</keyword>
<dbReference type="InterPro" id="IPR008758">
    <property type="entry name" value="Peptidase_S28"/>
</dbReference>
<evidence type="ECO:0000256" key="3">
    <source>
        <dbReference type="ARBA" id="ARBA00022729"/>
    </source>
</evidence>
<evidence type="ECO:0000313" key="9">
    <source>
        <dbReference type="Proteomes" id="UP000034182"/>
    </source>
</evidence>
<feature type="signal peptide" evidence="7">
    <location>
        <begin position="1"/>
        <end position="22"/>
    </location>
</feature>